<keyword evidence="1 5" id="KW-0963">Cytoplasm</keyword>
<comment type="similarity">
    <text evidence="5">Belongs to the DarP family.</text>
</comment>
<keyword evidence="3 5" id="KW-0699">rRNA-binding</keyword>
<organism evidence="6 7">
    <name type="scientific">Ferrimonas marina</name>
    <dbReference type="NCBI Taxonomy" id="299255"/>
    <lineage>
        <taxon>Bacteria</taxon>
        <taxon>Pseudomonadati</taxon>
        <taxon>Pseudomonadota</taxon>
        <taxon>Gammaproteobacteria</taxon>
        <taxon>Alteromonadales</taxon>
        <taxon>Ferrimonadaceae</taxon>
        <taxon>Ferrimonas</taxon>
    </lineage>
</organism>
<evidence type="ECO:0000256" key="3">
    <source>
        <dbReference type="ARBA" id="ARBA00022730"/>
    </source>
</evidence>
<evidence type="ECO:0000313" key="7">
    <source>
        <dbReference type="Proteomes" id="UP000184268"/>
    </source>
</evidence>
<dbReference type="Proteomes" id="UP000184268">
    <property type="component" value="Unassembled WGS sequence"/>
</dbReference>
<comment type="function">
    <text evidence="5">Member of a network of 50S ribosomal subunit biogenesis factors which assembles along the 30S-50S interface, preventing incorrect 23S rRNA structures from forming. Promotes peptidyl transferase center (PTC) maturation.</text>
</comment>
<evidence type="ECO:0000256" key="5">
    <source>
        <dbReference type="HAMAP-Rule" id="MF_00765"/>
    </source>
</evidence>
<dbReference type="PANTHER" id="PTHR38101:SF1">
    <property type="entry name" value="UPF0307 PROTEIN YJGA"/>
    <property type="match status" value="1"/>
</dbReference>
<dbReference type="SUPFAM" id="SSF158710">
    <property type="entry name" value="PSPTO4464-like"/>
    <property type="match status" value="1"/>
</dbReference>
<dbReference type="InterPro" id="IPR006839">
    <property type="entry name" value="DarP"/>
</dbReference>
<name>A0A1M5Y170_9GAMM</name>
<dbReference type="NCBIfam" id="NF003593">
    <property type="entry name" value="PRK05255.1-1"/>
    <property type="match status" value="1"/>
</dbReference>
<evidence type="ECO:0000256" key="1">
    <source>
        <dbReference type="ARBA" id="ARBA00022490"/>
    </source>
</evidence>
<dbReference type="RefSeq" id="WP_067662758.1">
    <property type="nucleotide sequence ID" value="NZ_FQXG01000006.1"/>
</dbReference>
<comment type="subcellular location">
    <subcellularLocation>
        <location evidence="5">Cytoplasm</location>
    </subcellularLocation>
    <text evidence="5">Associates with late stage pre-50S ribosomal subunits.</text>
</comment>
<dbReference type="GO" id="GO:0005829">
    <property type="term" value="C:cytosol"/>
    <property type="evidence" value="ECO:0007669"/>
    <property type="project" value="TreeGrafter"/>
</dbReference>
<dbReference type="CDD" id="cd16331">
    <property type="entry name" value="YjgA-like"/>
    <property type="match status" value="1"/>
</dbReference>
<evidence type="ECO:0000313" key="6">
    <source>
        <dbReference type="EMBL" id="SHI05811.1"/>
    </source>
</evidence>
<keyword evidence="7" id="KW-1185">Reference proteome</keyword>
<protein>
    <recommendedName>
        <fullName evidence="5">Dual-action ribosomal maturation protein DarP</fullName>
    </recommendedName>
    <alternativeName>
        <fullName evidence="5">Large ribosomal subunit assembly factor DarP</fullName>
    </alternativeName>
</protein>
<dbReference type="Gene3D" id="1.10.60.30">
    <property type="entry name" value="PSPTO4464-like domains"/>
    <property type="match status" value="2"/>
</dbReference>
<dbReference type="InterPro" id="IPR023153">
    <property type="entry name" value="DarP_sf"/>
</dbReference>
<evidence type="ECO:0000256" key="2">
    <source>
        <dbReference type="ARBA" id="ARBA00022517"/>
    </source>
</evidence>
<dbReference type="OrthoDB" id="5293604at2"/>
<dbReference type="Pfam" id="PF04751">
    <property type="entry name" value="DarP"/>
    <property type="match status" value="1"/>
</dbReference>
<keyword evidence="4 5" id="KW-0694">RNA-binding</keyword>
<dbReference type="GO" id="GO:0019843">
    <property type="term" value="F:rRNA binding"/>
    <property type="evidence" value="ECO:0007669"/>
    <property type="project" value="UniProtKB-UniRule"/>
</dbReference>
<reference evidence="6 7" key="1">
    <citation type="submission" date="2016-11" db="EMBL/GenBank/DDBJ databases">
        <authorList>
            <person name="Jaros S."/>
            <person name="Januszkiewicz K."/>
            <person name="Wedrychowicz H."/>
        </authorList>
    </citation>
    <scope>NUCLEOTIDE SEQUENCE [LARGE SCALE GENOMIC DNA]</scope>
    <source>
        <strain evidence="6 7">DSM 16917</strain>
    </source>
</reference>
<dbReference type="PIRSF" id="PIRSF016183">
    <property type="entry name" value="UCP016183"/>
    <property type="match status" value="1"/>
</dbReference>
<proteinExistence type="inferred from homology"/>
<dbReference type="GO" id="GO:1902626">
    <property type="term" value="P:assembly of large subunit precursor of preribosome"/>
    <property type="evidence" value="ECO:0007669"/>
    <property type="project" value="UniProtKB-UniRule"/>
</dbReference>
<keyword evidence="2 5" id="KW-0690">Ribosome biogenesis</keyword>
<dbReference type="HAMAP" id="MF_00765">
    <property type="entry name" value="DarP"/>
    <property type="match status" value="1"/>
</dbReference>
<sequence>MAEHDDFDDDFISKTQLKREAEALQTLGLELLKLNPTELAKIPLDEDLHDALALAHRIRNKNEAYRRQVQFIGKLMRSRDPEPIEAALNVLRNSHSAANAKFHKLEQLRDQLVQGDNDTLQAVLAEHPALADEMQRLRQLIRAAKKEQSQQKPPKSSRELFKLLRAQLAD</sequence>
<dbReference type="AlphaFoldDB" id="A0A1M5Y170"/>
<accession>A0A1M5Y170</accession>
<gene>
    <name evidence="5" type="primary">darP</name>
    <name evidence="6" type="ORF">SAMN02745129_3894</name>
</gene>
<dbReference type="STRING" id="299255.SAMN02745129_3894"/>
<dbReference type="PANTHER" id="PTHR38101">
    <property type="entry name" value="UPF0307 PROTEIN YJGA"/>
    <property type="match status" value="1"/>
</dbReference>
<dbReference type="GO" id="GO:0043022">
    <property type="term" value="F:ribosome binding"/>
    <property type="evidence" value="ECO:0007669"/>
    <property type="project" value="UniProtKB-UniRule"/>
</dbReference>
<evidence type="ECO:0000256" key="4">
    <source>
        <dbReference type="ARBA" id="ARBA00022884"/>
    </source>
</evidence>
<dbReference type="EMBL" id="FQXG01000006">
    <property type="protein sequence ID" value="SHI05811.1"/>
    <property type="molecule type" value="Genomic_DNA"/>
</dbReference>